<protein>
    <submittedName>
        <fullName evidence="2">Histone acetyltransferase KAT2Alike</fullName>
    </submittedName>
</protein>
<keyword evidence="2" id="KW-0808">Transferase</keyword>
<dbReference type="GO" id="GO:0016740">
    <property type="term" value="F:transferase activity"/>
    <property type="evidence" value="ECO:0007669"/>
    <property type="project" value="UniProtKB-KW"/>
</dbReference>
<gene>
    <name evidence="2" type="ORF">FKW44_000025</name>
</gene>
<evidence type="ECO:0000313" key="2">
    <source>
        <dbReference type="EMBL" id="QQP55629.1"/>
    </source>
</evidence>
<accession>A0A7T8KGQ6</accession>
<dbReference type="Proteomes" id="UP000595437">
    <property type="component" value="Chromosome 1"/>
</dbReference>
<keyword evidence="3" id="KW-1185">Reference proteome</keyword>
<evidence type="ECO:0000256" key="1">
    <source>
        <dbReference type="SAM" id="MobiDB-lite"/>
    </source>
</evidence>
<feature type="region of interest" description="Disordered" evidence="1">
    <location>
        <begin position="1"/>
        <end position="37"/>
    </location>
</feature>
<feature type="non-terminal residue" evidence="2">
    <location>
        <position position="1"/>
    </location>
</feature>
<organism evidence="2 3">
    <name type="scientific">Caligus rogercresseyi</name>
    <name type="common">Sea louse</name>
    <dbReference type="NCBI Taxonomy" id="217165"/>
    <lineage>
        <taxon>Eukaryota</taxon>
        <taxon>Metazoa</taxon>
        <taxon>Ecdysozoa</taxon>
        <taxon>Arthropoda</taxon>
        <taxon>Crustacea</taxon>
        <taxon>Multicrustacea</taxon>
        <taxon>Hexanauplia</taxon>
        <taxon>Copepoda</taxon>
        <taxon>Siphonostomatoida</taxon>
        <taxon>Caligidae</taxon>
        <taxon>Caligus</taxon>
    </lineage>
</organism>
<evidence type="ECO:0000313" key="3">
    <source>
        <dbReference type="Proteomes" id="UP000595437"/>
    </source>
</evidence>
<name>A0A7T8KGQ6_CALRO</name>
<dbReference type="AlphaFoldDB" id="A0A7T8KGQ6"/>
<reference evidence="3" key="1">
    <citation type="submission" date="2021-01" db="EMBL/GenBank/DDBJ databases">
        <title>Caligus Genome Assembly.</title>
        <authorList>
            <person name="Gallardo-Escarate C."/>
        </authorList>
    </citation>
    <scope>NUCLEOTIDE SEQUENCE [LARGE SCALE GENOMIC DNA]</scope>
</reference>
<proteinExistence type="predicted"/>
<sequence length="52" mass="5414">CATCLESECPQDLQGSSREAEGREASGRGGLGAGCGFFQPEHLQEASALQDE</sequence>
<dbReference type="EMBL" id="CP045890">
    <property type="protein sequence ID" value="QQP55629.1"/>
    <property type="molecule type" value="Genomic_DNA"/>
</dbReference>